<gene>
    <name evidence="10" type="ORF">LPTSP2_36220</name>
</gene>
<dbReference type="Proteomes" id="UP000245206">
    <property type="component" value="Unassembled WGS sequence"/>
</dbReference>
<evidence type="ECO:0000259" key="5">
    <source>
        <dbReference type="Pfam" id="PF20464"/>
    </source>
</evidence>
<evidence type="ECO:0000259" key="9">
    <source>
        <dbReference type="Pfam" id="PF20473"/>
    </source>
</evidence>
<evidence type="ECO:0000256" key="4">
    <source>
        <dbReference type="ARBA" id="ARBA00047942"/>
    </source>
</evidence>
<dbReference type="EC" id="2.1.1.72" evidence="1"/>
<feature type="domain" description="MmeI-like C-terminal" evidence="8">
    <location>
        <begin position="830"/>
        <end position="910"/>
    </location>
</feature>
<dbReference type="InterPro" id="IPR050953">
    <property type="entry name" value="N4_N6_ade-DNA_methylase"/>
</dbReference>
<keyword evidence="11" id="KW-1185">Reference proteome</keyword>
<accession>A0A2P2DIA3</accession>
<evidence type="ECO:0000259" key="8">
    <source>
        <dbReference type="Pfam" id="PF20467"/>
    </source>
</evidence>
<dbReference type="InterPro" id="IPR046820">
    <property type="entry name" value="MmeI_TRD"/>
</dbReference>
<feature type="domain" description="MmeI-like N-terminal" evidence="5">
    <location>
        <begin position="15"/>
        <end position="176"/>
    </location>
</feature>
<feature type="domain" description="MmeI-like DNA-methyltransferase" evidence="9">
    <location>
        <begin position="340"/>
        <end position="601"/>
    </location>
</feature>
<dbReference type="InterPro" id="IPR046819">
    <property type="entry name" value="MmeI_hel"/>
</dbReference>
<dbReference type="PANTHER" id="PTHR33841:SF1">
    <property type="entry name" value="DNA METHYLTRANSFERASE A"/>
    <property type="match status" value="1"/>
</dbReference>
<organism evidence="10 11">
    <name type="scientific">Leptospira ellinghausenii</name>
    <dbReference type="NCBI Taxonomy" id="1917822"/>
    <lineage>
        <taxon>Bacteria</taxon>
        <taxon>Pseudomonadati</taxon>
        <taxon>Spirochaetota</taxon>
        <taxon>Spirochaetia</taxon>
        <taxon>Leptospirales</taxon>
        <taxon>Leptospiraceae</taxon>
        <taxon>Leptospira</taxon>
    </lineage>
</organism>
<evidence type="ECO:0000259" key="6">
    <source>
        <dbReference type="Pfam" id="PF20465"/>
    </source>
</evidence>
<dbReference type="InterPro" id="IPR046816">
    <property type="entry name" value="MmeI_Mtase"/>
</dbReference>
<dbReference type="GO" id="GO:0032259">
    <property type="term" value="P:methylation"/>
    <property type="evidence" value="ECO:0007669"/>
    <property type="project" value="UniProtKB-KW"/>
</dbReference>
<keyword evidence="3" id="KW-0808">Transferase</keyword>
<protein>
    <recommendedName>
        <fullName evidence="1">site-specific DNA-methyltransferase (adenine-specific)</fullName>
        <ecNumber evidence="1">2.1.1.72</ecNumber>
    </recommendedName>
</protein>
<feature type="domain" description="MmeI-like target recognition" evidence="7">
    <location>
        <begin position="625"/>
        <end position="827"/>
    </location>
</feature>
<dbReference type="EMBL" id="BFAZ01000011">
    <property type="protein sequence ID" value="GBF44319.1"/>
    <property type="molecule type" value="Genomic_DNA"/>
</dbReference>
<evidence type="ECO:0000256" key="1">
    <source>
        <dbReference type="ARBA" id="ARBA00011900"/>
    </source>
</evidence>
<evidence type="ECO:0000256" key="3">
    <source>
        <dbReference type="ARBA" id="ARBA00022679"/>
    </source>
</evidence>
<evidence type="ECO:0000259" key="7">
    <source>
        <dbReference type="Pfam" id="PF20466"/>
    </source>
</evidence>
<dbReference type="InterPro" id="IPR046817">
    <property type="entry name" value="MmeI_N"/>
</dbReference>
<name>A0A2P2DIA3_9LEPT</name>
<dbReference type="SUPFAM" id="SSF53335">
    <property type="entry name" value="S-adenosyl-L-methionine-dependent methyltransferases"/>
    <property type="match status" value="1"/>
</dbReference>
<dbReference type="InterPro" id="IPR029063">
    <property type="entry name" value="SAM-dependent_MTases_sf"/>
</dbReference>
<reference evidence="11" key="1">
    <citation type="journal article" date="2019" name="Microbiol. Immunol.">
        <title>Molecular and phenotypic characterization of Leptospira johnsonii sp. nov., Leptospira ellinghausenii sp. nov. and Leptospira ryugenii sp. nov. isolated from soil and water in Japan.</title>
        <authorList>
            <person name="Masuzawa T."/>
            <person name="Saito M."/>
            <person name="Nakao R."/>
            <person name="Nikaido Y."/>
            <person name="Matsumoto M."/>
            <person name="Ogawa M."/>
            <person name="Yokoyama M."/>
            <person name="Hidaka Y."/>
            <person name="Tomita J."/>
            <person name="Sakakibara K."/>
            <person name="Suzuki K."/>
            <person name="Yasuda S."/>
            <person name="Sato H."/>
            <person name="Yamaguchi M."/>
            <person name="Yoshida S.I."/>
            <person name="Koizumi N."/>
            <person name="Kawamura Y."/>
        </authorList>
    </citation>
    <scope>NUCLEOTIDE SEQUENCE [LARGE SCALE GENOMIC DNA]</scope>
    <source>
        <strain evidence="11">E18</strain>
    </source>
</reference>
<evidence type="ECO:0000313" key="10">
    <source>
        <dbReference type="EMBL" id="GBF44319.1"/>
    </source>
</evidence>
<dbReference type="RefSeq" id="WP_108961297.1">
    <property type="nucleotide sequence ID" value="NZ_BFAZ01000011.1"/>
</dbReference>
<sequence length="925" mass="107871">MALSPNEIKSRAISFIHDHKDDKYEKGESQIFWRDFFNIWGISAKKVGIFEERAKTLKQTTGFIDYFWPKTILIEQKSRGEDLDKAYKQALDYCLTGGIPDEELPSYICVCDFERLRLVNFTDHKKSIEFKITDLLDHLQRFNFLLGYEQREYKDEDPVNIKAAELMKKLHDELKRNGFQEHPLKLMLVRLMFCFFADDTGIFNKDDFLFFLKERTKQDGSDLGLWIAQFFQVLNTPTEQRLANLDEDLAKFPYVNGQLFEESIPFAQFDSVLRDILIQTCEFNWALVSPAIFGSLFQSVMNTAERRELGAHYTSEKNILKTIHGLFLDDLLEEFETLKSKKSIKGLDELLARIRKIKILDPACGCGNFLILSYRELRRLEINLLKEIRKLKGLGLELSIQTLESLDVDCLYGIEIEEFPAQIAKTAIWIMDHLMNVETGKEFGEYYVRLPLKKSPMIVFGNALKLKWEEIISPNEISYILGNPPFIGHHLQTTAQKEELNVVLNEIQASGVMDYVCAWYMLAARYIQKNPNILVAFVSTNSITQGEQVGIFWKPMIEKYGISIFFAHRTFKWSNEAKGKAAVFCVIIGFSKIEKRNKRIFFYENANAEPVEKNASNINPYLNQGKNIYLDNRSHPLFDHTPKMLYGSKPTDDGNFLLTEEEFNTAILDDNRIKEFVRPFVSAKEYLNGLKRYCIWLDEVDPSLYKDIPFIMKRIEKVRKFRLESKALSTRSYKYHHLFRQVTQPKSDYILVPRHSSENRLYVPFGFFSKNDIVADSCFSIQNANRYHFGIITSLMHNAWMRVVCGRIKGDYRYSKDIVYNNFPWPENPSDKQKEEIEKLAQSVLDARAQFPESSLADLYDPLTMPKVLRDAHNKLDKAVDKAYRQKPFQSESERVEFLFELYEKYTNTLTSQIKIPKKKGKIGE</sequence>
<dbReference type="Pfam" id="PF20465">
    <property type="entry name" value="MmeI_hel"/>
    <property type="match status" value="1"/>
</dbReference>
<dbReference type="Pfam" id="PF20466">
    <property type="entry name" value="MmeI_TRD"/>
    <property type="match status" value="1"/>
</dbReference>
<evidence type="ECO:0000256" key="2">
    <source>
        <dbReference type="ARBA" id="ARBA00022603"/>
    </source>
</evidence>
<dbReference type="Pfam" id="PF20464">
    <property type="entry name" value="MmeI_N"/>
    <property type="match status" value="1"/>
</dbReference>
<dbReference type="Pfam" id="PF20473">
    <property type="entry name" value="MmeI_Mtase"/>
    <property type="match status" value="1"/>
</dbReference>
<dbReference type="InterPro" id="IPR046818">
    <property type="entry name" value="MmeI_C"/>
</dbReference>
<comment type="caution">
    <text evidence="10">The sequence shown here is derived from an EMBL/GenBank/DDBJ whole genome shotgun (WGS) entry which is preliminary data.</text>
</comment>
<dbReference type="GO" id="GO:0009007">
    <property type="term" value="F:site-specific DNA-methyltransferase (adenine-specific) activity"/>
    <property type="evidence" value="ECO:0007669"/>
    <property type="project" value="UniProtKB-EC"/>
</dbReference>
<feature type="domain" description="MmeI-like helicase spacer" evidence="6">
    <location>
        <begin position="182"/>
        <end position="260"/>
    </location>
</feature>
<comment type="catalytic activity">
    <reaction evidence="4">
        <text>a 2'-deoxyadenosine in DNA + S-adenosyl-L-methionine = an N(6)-methyl-2'-deoxyadenosine in DNA + S-adenosyl-L-homocysteine + H(+)</text>
        <dbReference type="Rhea" id="RHEA:15197"/>
        <dbReference type="Rhea" id="RHEA-COMP:12418"/>
        <dbReference type="Rhea" id="RHEA-COMP:12419"/>
        <dbReference type="ChEBI" id="CHEBI:15378"/>
        <dbReference type="ChEBI" id="CHEBI:57856"/>
        <dbReference type="ChEBI" id="CHEBI:59789"/>
        <dbReference type="ChEBI" id="CHEBI:90615"/>
        <dbReference type="ChEBI" id="CHEBI:90616"/>
        <dbReference type="EC" id="2.1.1.72"/>
    </reaction>
</comment>
<dbReference type="PANTHER" id="PTHR33841">
    <property type="entry name" value="DNA METHYLTRANSFERASE YEEA-RELATED"/>
    <property type="match status" value="1"/>
</dbReference>
<keyword evidence="2" id="KW-0489">Methyltransferase</keyword>
<evidence type="ECO:0000313" key="11">
    <source>
        <dbReference type="Proteomes" id="UP000245206"/>
    </source>
</evidence>
<dbReference type="AlphaFoldDB" id="A0A2P2DIA3"/>
<dbReference type="OrthoDB" id="32195at2"/>
<dbReference type="Pfam" id="PF20467">
    <property type="entry name" value="MmeI_C"/>
    <property type="match status" value="1"/>
</dbReference>
<dbReference type="Gene3D" id="3.40.50.150">
    <property type="entry name" value="Vaccinia Virus protein VP39"/>
    <property type="match status" value="1"/>
</dbReference>
<proteinExistence type="predicted"/>